<keyword evidence="3" id="KW-1185">Reference proteome</keyword>
<evidence type="ECO:0000313" key="3">
    <source>
        <dbReference type="Proteomes" id="UP000238882"/>
    </source>
</evidence>
<dbReference type="SUPFAM" id="SSF53474">
    <property type="entry name" value="alpha/beta-Hydrolases"/>
    <property type="match status" value="1"/>
</dbReference>
<gene>
    <name evidence="2" type="ORF">BTO18_04985</name>
</gene>
<evidence type="ECO:0000256" key="1">
    <source>
        <dbReference type="SAM" id="Phobius"/>
    </source>
</evidence>
<keyword evidence="1" id="KW-0812">Transmembrane</keyword>
<evidence type="ECO:0008006" key="4">
    <source>
        <dbReference type="Google" id="ProtNLM"/>
    </source>
</evidence>
<proteinExistence type="predicted"/>
<protein>
    <recommendedName>
        <fullName evidence="4">Alpha/beta hydrolase</fullName>
    </recommendedName>
</protein>
<sequence length="333" mass="37982">MIKKILKYLGILIIILILIYFLGPKVETPNLSYNLPNVTNDLSEINTQVNLENLNKNIRKGNESRLIWADSIPTKTEYSVVVLHGFSASPAENEVLYTNFSKRYKTNLYAPRLFKHGLNDAAPLLDFTAEGYINSAKRGLAIGKKLGEKVILICASTGATAGLYLAAHHPEITGLILISPNIDIYDSTSNLITKPWGEQLLKTVMGSDYQIWSPPNGADKFWYGKYRVEAIIQLKAMIEATMNTETFKKIHQPFFMGYYYKNEEEQDKTVSVKRMLEMFEETFTKPEKKIKMAFPEAKQHSIASRFFNPNYLNVQKEVFNFTDTILKLTPKNE</sequence>
<organism evidence="2 3">
    <name type="scientific">Polaribacter porphyrae</name>
    <dbReference type="NCBI Taxonomy" id="1137780"/>
    <lineage>
        <taxon>Bacteria</taxon>
        <taxon>Pseudomonadati</taxon>
        <taxon>Bacteroidota</taxon>
        <taxon>Flavobacteriia</taxon>
        <taxon>Flavobacteriales</taxon>
        <taxon>Flavobacteriaceae</taxon>
    </lineage>
</organism>
<evidence type="ECO:0000313" key="2">
    <source>
        <dbReference type="EMBL" id="PQJ78580.1"/>
    </source>
</evidence>
<dbReference type="AlphaFoldDB" id="A0A2S7WLU2"/>
<dbReference type="Gene3D" id="3.40.50.1820">
    <property type="entry name" value="alpha/beta hydrolase"/>
    <property type="match status" value="1"/>
</dbReference>
<keyword evidence="1" id="KW-0472">Membrane</keyword>
<dbReference type="RefSeq" id="WP_105015172.1">
    <property type="nucleotide sequence ID" value="NZ_MSCN01000001.1"/>
</dbReference>
<dbReference type="Proteomes" id="UP000238882">
    <property type="component" value="Unassembled WGS sequence"/>
</dbReference>
<keyword evidence="1" id="KW-1133">Transmembrane helix</keyword>
<name>A0A2S7WLU2_9FLAO</name>
<dbReference type="EMBL" id="MSCN01000001">
    <property type="protein sequence ID" value="PQJ78580.1"/>
    <property type="molecule type" value="Genomic_DNA"/>
</dbReference>
<comment type="caution">
    <text evidence="2">The sequence shown here is derived from an EMBL/GenBank/DDBJ whole genome shotgun (WGS) entry which is preliminary data.</text>
</comment>
<accession>A0A2S7WLU2</accession>
<feature type="transmembrane region" description="Helical" evidence="1">
    <location>
        <begin position="5"/>
        <end position="23"/>
    </location>
</feature>
<dbReference type="InterPro" id="IPR029058">
    <property type="entry name" value="AB_hydrolase_fold"/>
</dbReference>
<dbReference type="OrthoDB" id="5416147at2"/>
<reference evidence="2 3" key="1">
    <citation type="submission" date="2016-12" db="EMBL/GenBank/DDBJ databases">
        <title>Trade-off between light-utilization and light-protection in marine flavobacteria.</title>
        <authorList>
            <person name="Kumagai Y."/>
            <person name="Yoshizawa S."/>
            <person name="Kogure K."/>
            <person name="Iwasaki W."/>
        </authorList>
    </citation>
    <scope>NUCLEOTIDE SEQUENCE [LARGE SCALE GENOMIC DNA]</scope>
    <source>
        <strain evidence="2 3">NBRC 108759</strain>
    </source>
</reference>